<evidence type="ECO:0008006" key="8">
    <source>
        <dbReference type="Google" id="ProtNLM"/>
    </source>
</evidence>
<organism evidence="6 7">
    <name type="scientific">Actinomadura rubrobrunea</name>
    <dbReference type="NCBI Taxonomy" id="115335"/>
    <lineage>
        <taxon>Bacteria</taxon>
        <taxon>Bacillati</taxon>
        <taxon>Actinomycetota</taxon>
        <taxon>Actinomycetes</taxon>
        <taxon>Streptosporangiales</taxon>
        <taxon>Thermomonosporaceae</taxon>
        <taxon>Actinomadura</taxon>
    </lineage>
</organism>
<reference evidence="6" key="1">
    <citation type="submission" date="2023-02" db="EMBL/GenBank/DDBJ databases">
        <title>Actinomadura rubrobrunea NBRC 14622.</title>
        <authorList>
            <person name="Ichikawa N."/>
            <person name="Sato H."/>
            <person name="Tonouchi N."/>
        </authorList>
    </citation>
    <scope>NUCLEOTIDE SEQUENCE</scope>
    <source>
        <strain evidence="6">NBRC 14622</strain>
    </source>
</reference>
<dbReference type="InterPro" id="IPR007343">
    <property type="entry name" value="Uncharacterised_pept_Zn_put"/>
</dbReference>
<dbReference type="PROSITE" id="PS51318">
    <property type="entry name" value="TAT"/>
    <property type="match status" value="1"/>
</dbReference>
<dbReference type="RefSeq" id="WP_067911483.1">
    <property type="nucleotide sequence ID" value="NZ_BSRZ01000002.1"/>
</dbReference>
<gene>
    <name evidence="6" type="ORF">Arub01_11720</name>
</gene>
<dbReference type="SUPFAM" id="SSF55486">
    <property type="entry name" value="Metalloproteases ('zincins'), catalytic domain"/>
    <property type="match status" value="1"/>
</dbReference>
<dbReference type="PROSITE" id="PS51257">
    <property type="entry name" value="PROKAR_LIPOPROTEIN"/>
    <property type="match status" value="1"/>
</dbReference>
<protein>
    <recommendedName>
        <fullName evidence="8">Metalloprotease</fullName>
    </recommendedName>
</protein>
<keyword evidence="2" id="KW-0812">Transmembrane</keyword>
<evidence type="ECO:0000313" key="6">
    <source>
        <dbReference type="EMBL" id="GLW62928.1"/>
    </source>
</evidence>
<keyword evidence="5" id="KW-0732">Signal</keyword>
<dbReference type="PANTHER" id="PTHR30168:SF0">
    <property type="entry name" value="INNER MEMBRANE PROTEIN"/>
    <property type="match status" value="1"/>
</dbReference>
<dbReference type="EMBL" id="BSRZ01000002">
    <property type="protein sequence ID" value="GLW62928.1"/>
    <property type="molecule type" value="Genomic_DNA"/>
</dbReference>
<evidence type="ECO:0000256" key="5">
    <source>
        <dbReference type="SAM" id="SignalP"/>
    </source>
</evidence>
<accession>A0A9W6UUJ7</accession>
<proteinExistence type="predicted"/>
<keyword evidence="3" id="KW-1133">Transmembrane helix</keyword>
<feature type="signal peptide" evidence="5">
    <location>
        <begin position="1"/>
        <end position="19"/>
    </location>
</feature>
<dbReference type="GO" id="GO:0016020">
    <property type="term" value="C:membrane"/>
    <property type="evidence" value="ECO:0007669"/>
    <property type="project" value="UniProtKB-SubCell"/>
</dbReference>
<name>A0A9W6UUJ7_9ACTN</name>
<feature type="chain" id="PRO_5040922547" description="Metalloprotease" evidence="5">
    <location>
        <begin position="20"/>
        <end position="244"/>
    </location>
</feature>
<dbReference type="Pfam" id="PF04228">
    <property type="entry name" value="Zn_peptidase"/>
    <property type="match status" value="1"/>
</dbReference>
<evidence type="ECO:0000256" key="2">
    <source>
        <dbReference type="ARBA" id="ARBA00022692"/>
    </source>
</evidence>
<evidence type="ECO:0000313" key="7">
    <source>
        <dbReference type="Proteomes" id="UP001165124"/>
    </source>
</evidence>
<comment type="caution">
    <text evidence="6">The sequence shown here is derived from an EMBL/GenBank/DDBJ whole genome shotgun (WGS) entry which is preliminary data.</text>
</comment>
<evidence type="ECO:0000256" key="3">
    <source>
        <dbReference type="ARBA" id="ARBA00022989"/>
    </source>
</evidence>
<dbReference type="InterPro" id="IPR006311">
    <property type="entry name" value="TAT_signal"/>
</dbReference>
<comment type="subcellular location">
    <subcellularLocation>
        <location evidence="1">Membrane</location>
        <topology evidence="1">Single-pass membrane protein</topology>
    </subcellularLocation>
</comment>
<keyword evidence="4" id="KW-0472">Membrane</keyword>
<dbReference type="PANTHER" id="PTHR30168">
    <property type="entry name" value="PUTATIVE MEMBRANE PROTEIN YPFJ"/>
    <property type="match status" value="1"/>
</dbReference>
<evidence type="ECO:0000256" key="4">
    <source>
        <dbReference type="ARBA" id="ARBA00023136"/>
    </source>
</evidence>
<keyword evidence="7" id="KW-1185">Reference proteome</keyword>
<evidence type="ECO:0000256" key="1">
    <source>
        <dbReference type="ARBA" id="ARBA00004167"/>
    </source>
</evidence>
<dbReference type="Proteomes" id="UP001165124">
    <property type="component" value="Unassembled WGS sequence"/>
</dbReference>
<sequence>MRNARRTFAAAFLAAAALAAAGCTIKIDAPESAAGTASRTATPRASRSPVGTAVNEAEMQHDISAAQRVVDGFWRNHWSEYFTGFYRSPRVRGGYDGDVPASAPTCGGKPAARNNAFYCIPQDYIAWDLNLMRAGYAKGDAWVYMIIAHEWGHAVQARLRSSLVSVQKELQADCLAGAALYGAAERDRTLSIEPGDREEIIDAFKAVGDDTPWTSPGDHGDALQRIEYFSKGRTGGVRACFNRA</sequence>
<dbReference type="AlphaFoldDB" id="A0A9W6UUJ7"/>